<evidence type="ECO:0000313" key="2">
    <source>
        <dbReference type="Proteomes" id="UP000596660"/>
    </source>
</evidence>
<dbReference type="OMA" id="EYWEWIS"/>
<reference evidence="1" key="1">
    <citation type="journal article" date="2017" name="Nature">
        <title>The genome of Chenopodium quinoa.</title>
        <authorList>
            <person name="Jarvis D.E."/>
            <person name="Ho Y.S."/>
            <person name="Lightfoot D.J."/>
            <person name="Schmoeckel S.M."/>
            <person name="Li B."/>
            <person name="Borm T.J.A."/>
            <person name="Ohyanagi H."/>
            <person name="Mineta K."/>
            <person name="Michell C.T."/>
            <person name="Saber N."/>
            <person name="Kharbatia N.M."/>
            <person name="Rupper R.R."/>
            <person name="Sharp A.R."/>
            <person name="Dally N."/>
            <person name="Boughton B.A."/>
            <person name="Woo Y.H."/>
            <person name="Gao G."/>
            <person name="Schijlen E.G.W.M."/>
            <person name="Guo X."/>
            <person name="Momin A.A."/>
            <person name="Negrao S."/>
            <person name="Al-Babili S."/>
            <person name="Gehring C."/>
            <person name="Roessner U."/>
            <person name="Jung C."/>
            <person name="Murphy K."/>
            <person name="Arold S.T."/>
            <person name="Gojobori T."/>
            <person name="van der Linden C.G."/>
            <person name="van Loo E.N."/>
            <person name="Jellen E.N."/>
            <person name="Maughan P.J."/>
            <person name="Tester M."/>
        </authorList>
    </citation>
    <scope>NUCLEOTIDE SEQUENCE [LARGE SCALE GENOMIC DNA]</scope>
    <source>
        <strain evidence="1">cv. PI 614886</strain>
    </source>
</reference>
<evidence type="ECO:0000313" key="1">
    <source>
        <dbReference type="EnsemblPlants" id="AUR62008359-RA:cds"/>
    </source>
</evidence>
<protein>
    <submittedName>
        <fullName evidence="1">Uncharacterized protein</fullName>
    </submittedName>
</protein>
<proteinExistence type="predicted"/>
<dbReference type="PANTHER" id="PTHR32278">
    <property type="entry name" value="F-BOX DOMAIN-CONTAINING PROTEIN"/>
    <property type="match status" value="1"/>
</dbReference>
<accession>A0A803L920</accession>
<name>A0A803L920_CHEQI</name>
<dbReference type="EnsemblPlants" id="AUR62008359-RA">
    <property type="protein sequence ID" value="AUR62008359-RA:cds"/>
    <property type="gene ID" value="AUR62008359"/>
</dbReference>
<sequence>MFLLPPQSHVHLYWEVGMFPEVASLITVCWLDIIGNFHTKYLSPNTTYGVYFVYKEHPAIGRCYGFERTPVEASVIEANEEDPSTDDNNGPPVKNFYLKVASYSRAATRSDDQWPAQRNDGWLEVEMSKYRVGENNGSNERKVLEMRIKQTKQLIWKSGIIVYGFELRPLD</sequence>
<dbReference type="AlphaFoldDB" id="A0A803L920"/>
<dbReference type="Gramene" id="AUR62008359-RA">
    <property type="protein sequence ID" value="AUR62008359-RA:cds"/>
    <property type="gene ID" value="AUR62008359"/>
</dbReference>
<keyword evidence="2" id="KW-1185">Reference proteome</keyword>
<organism evidence="1 2">
    <name type="scientific">Chenopodium quinoa</name>
    <name type="common">Quinoa</name>
    <dbReference type="NCBI Taxonomy" id="63459"/>
    <lineage>
        <taxon>Eukaryota</taxon>
        <taxon>Viridiplantae</taxon>
        <taxon>Streptophyta</taxon>
        <taxon>Embryophyta</taxon>
        <taxon>Tracheophyta</taxon>
        <taxon>Spermatophyta</taxon>
        <taxon>Magnoliopsida</taxon>
        <taxon>eudicotyledons</taxon>
        <taxon>Gunneridae</taxon>
        <taxon>Pentapetalae</taxon>
        <taxon>Caryophyllales</taxon>
        <taxon>Chenopodiaceae</taxon>
        <taxon>Chenopodioideae</taxon>
        <taxon>Atripliceae</taxon>
        <taxon>Chenopodium</taxon>
    </lineage>
</organism>
<reference evidence="1" key="2">
    <citation type="submission" date="2021-03" db="UniProtKB">
        <authorList>
            <consortium name="EnsemblPlants"/>
        </authorList>
    </citation>
    <scope>IDENTIFICATION</scope>
</reference>
<dbReference type="Proteomes" id="UP000596660">
    <property type="component" value="Unplaced"/>
</dbReference>
<dbReference type="InterPro" id="IPR025886">
    <property type="entry name" value="PP2-like"/>
</dbReference>
<dbReference type="PANTHER" id="PTHR32278:SF111">
    <property type="entry name" value="F-BOX PROTEIN PP2-B12-RELATED"/>
    <property type="match status" value="1"/>
</dbReference>
<dbReference type="Pfam" id="PF14299">
    <property type="entry name" value="PP2"/>
    <property type="match status" value="1"/>
</dbReference>